<protein>
    <submittedName>
        <fullName evidence="2">Uncharacterized protein</fullName>
    </submittedName>
</protein>
<organism evidence="2 3">
    <name type="scientific">Mycena rosella</name>
    <name type="common">Pink bonnet</name>
    <name type="synonym">Agaricus rosellus</name>
    <dbReference type="NCBI Taxonomy" id="1033263"/>
    <lineage>
        <taxon>Eukaryota</taxon>
        <taxon>Fungi</taxon>
        <taxon>Dikarya</taxon>
        <taxon>Basidiomycota</taxon>
        <taxon>Agaricomycotina</taxon>
        <taxon>Agaricomycetes</taxon>
        <taxon>Agaricomycetidae</taxon>
        <taxon>Agaricales</taxon>
        <taxon>Marasmiineae</taxon>
        <taxon>Mycenaceae</taxon>
        <taxon>Mycena</taxon>
    </lineage>
</organism>
<keyword evidence="3" id="KW-1185">Reference proteome</keyword>
<feature type="compositionally biased region" description="Pro residues" evidence="1">
    <location>
        <begin position="30"/>
        <end position="46"/>
    </location>
</feature>
<name>A0AAD7GRB7_MYCRO</name>
<sequence>MTVLDSAEEYGDSESLCMLANLQLKDVDCPPSPPPRTPSPQPPPYSPSLAQHTFPGLRPHPHTSPGPTPTTYYYNSPSRRGHTTEWSVLVLNSNPSFLIREKSIAGGATQGMPGATVHAWPQAQKPRRIKKAAPETQSLVSGVPFSIFRGYATIPEAEAAFVYAQVRSWIRCTDAPLAAIPPLPHLSFQHLNPLNSTDEVDSSWYIVYCGIRPGVYKSHLESQLNTLGVRGSLHESVHGERAALTNAYKARYGPEAYAAYEKSKRAAQQRARIKANLMALEAYQNADDDEDVGSGSESAGD</sequence>
<reference evidence="2" key="1">
    <citation type="submission" date="2023-03" db="EMBL/GenBank/DDBJ databases">
        <title>Massive genome expansion in bonnet fungi (Mycena s.s.) driven by repeated elements and novel gene families across ecological guilds.</title>
        <authorList>
            <consortium name="Lawrence Berkeley National Laboratory"/>
            <person name="Harder C.B."/>
            <person name="Miyauchi S."/>
            <person name="Viragh M."/>
            <person name="Kuo A."/>
            <person name="Thoen E."/>
            <person name="Andreopoulos B."/>
            <person name="Lu D."/>
            <person name="Skrede I."/>
            <person name="Drula E."/>
            <person name="Henrissat B."/>
            <person name="Morin E."/>
            <person name="Kohler A."/>
            <person name="Barry K."/>
            <person name="LaButti K."/>
            <person name="Morin E."/>
            <person name="Salamov A."/>
            <person name="Lipzen A."/>
            <person name="Mereny Z."/>
            <person name="Hegedus B."/>
            <person name="Baldrian P."/>
            <person name="Stursova M."/>
            <person name="Weitz H."/>
            <person name="Taylor A."/>
            <person name="Grigoriev I.V."/>
            <person name="Nagy L.G."/>
            <person name="Martin F."/>
            <person name="Kauserud H."/>
        </authorList>
    </citation>
    <scope>NUCLEOTIDE SEQUENCE</scope>
    <source>
        <strain evidence="2">CBHHK067</strain>
    </source>
</reference>
<proteinExistence type="predicted"/>
<comment type="caution">
    <text evidence="2">The sequence shown here is derived from an EMBL/GenBank/DDBJ whole genome shotgun (WGS) entry which is preliminary data.</text>
</comment>
<dbReference type="EMBL" id="JARKIE010000014">
    <property type="protein sequence ID" value="KAJ7702736.1"/>
    <property type="molecule type" value="Genomic_DNA"/>
</dbReference>
<evidence type="ECO:0000313" key="2">
    <source>
        <dbReference type="EMBL" id="KAJ7702736.1"/>
    </source>
</evidence>
<dbReference type="AlphaFoldDB" id="A0AAD7GRB7"/>
<evidence type="ECO:0000313" key="3">
    <source>
        <dbReference type="Proteomes" id="UP001221757"/>
    </source>
</evidence>
<dbReference type="Proteomes" id="UP001221757">
    <property type="component" value="Unassembled WGS sequence"/>
</dbReference>
<feature type="region of interest" description="Disordered" evidence="1">
    <location>
        <begin position="25"/>
        <end position="76"/>
    </location>
</feature>
<evidence type="ECO:0000256" key="1">
    <source>
        <dbReference type="SAM" id="MobiDB-lite"/>
    </source>
</evidence>
<gene>
    <name evidence="2" type="ORF">B0H17DRAFT_1194614</name>
</gene>
<accession>A0AAD7GRB7</accession>